<keyword evidence="2" id="KW-1185">Reference proteome</keyword>
<dbReference type="AlphaFoldDB" id="A0A6G0W1W4"/>
<comment type="caution">
    <text evidence="1">The sequence shown here is derived from an EMBL/GenBank/DDBJ whole genome shotgun (WGS) entry which is preliminary data.</text>
</comment>
<sequence>MSSIVSRRNILRRIIHLMCAEIAERLIADVQNTRKRKWVRDWISKREQFGASALLLKELAEEDHSTYRNIMRISQTKFDELLQMISPAITKINTPMRNAIPSNTKLEITLRYFASGDSLMTLEYLFRVPHNTISKFLPEVLKAIYNALSTFIKSSL</sequence>
<evidence type="ECO:0000313" key="2">
    <source>
        <dbReference type="Proteomes" id="UP000478052"/>
    </source>
</evidence>
<dbReference type="EMBL" id="VUJU01009526">
    <property type="protein sequence ID" value="KAF0719685.1"/>
    <property type="molecule type" value="Genomic_DNA"/>
</dbReference>
<gene>
    <name evidence="1" type="ORF">FWK35_00029374</name>
</gene>
<accession>A0A6G0W1W4</accession>
<organism evidence="1 2">
    <name type="scientific">Aphis craccivora</name>
    <name type="common">Cowpea aphid</name>
    <dbReference type="NCBI Taxonomy" id="307492"/>
    <lineage>
        <taxon>Eukaryota</taxon>
        <taxon>Metazoa</taxon>
        <taxon>Ecdysozoa</taxon>
        <taxon>Arthropoda</taxon>
        <taxon>Hexapoda</taxon>
        <taxon>Insecta</taxon>
        <taxon>Pterygota</taxon>
        <taxon>Neoptera</taxon>
        <taxon>Paraneoptera</taxon>
        <taxon>Hemiptera</taxon>
        <taxon>Sternorrhyncha</taxon>
        <taxon>Aphidomorpha</taxon>
        <taxon>Aphidoidea</taxon>
        <taxon>Aphididae</taxon>
        <taxon>Aphidini</taxon>
        <taxon>Aphis</taxon>
        <taxon>Aphis</taxon>
    </lineage>
</organism>
<name>A0A6G0W1W4_APHCR</name>
<dbReference type="Proteomes" id="UP000478052">
    <property type="component" value="Unassembled WGS sequence"/>
</dbReference>
<dbReference type="OrthoDB" id="6622961at2759"/>
<reference evidence="1 2" key="1">
    <citation type="submission" date="2019-08" db="EMBL/GenBank/DDBJ databases">
        <title>Whole genome of Aphis craccivora.</title>
        <authorList>
            <person name="Voronova N.V."/>
            <person name="Shulinski R.S."/>
            <person name="Bandarenka Y.V."/>
            <person name="Zhorov D.G."/>
            <person name="Warner D."/>
        </authorList>
    </citation>
    <scope>NUCLEOTIDE SEQUENCE [LARGE SCALE GENOMIC DNA]</scope>
    <source>
        <strain evidence="1">180601</strain>
        <tissue evidence="1">Whole Body</tissue>
    </source>
</reference>
<protein>
    <submittedName>
        <fullName evidence="1">Protein ANTAGONIST OF LIKE HETEROCHROMATIN PROTEIN 1-like</fullName>
    </submittedName>
</protein>
<evidence type="ECO:0000313" key="1">
    <source>
        <dbReference type="EMBL" id="KAF0719685.1"/>
    </source>
</evidence>
<proteinExistence type="predicted"/>